<protein>
    <recommendedName>
        <fullName evidence="3">Mitochondrial protein</fullName>
    </recommendedName>
</protein>
<dbReference type="OrthoDB" id="128382at2759"/>
<name>A0A371H4I3_MUCPR</name>
<evidence type="ECO:0000313" key="2">
    <source>
        <dbReference type="Proteomes" id="UP000257109"/>
    </source>
</evidence>
<keyword evidence="2" id="KW-1185">Reference proteome</keyword>
<sequence length="129" mass="14998">MIITGDDEIKKLTLKEKLATQFEMKELKKLKYFLRIKVYLFQTSSTIEKFQYQRLLGKLIYLSHTRLDFAYVVSAVSQFLHASPVLSIIHTNMTKHFFKEKLNNGLIVTTYVPVRLQVVDVFTIGLPIA</sequence>
<accession>A0A371H4I3</accession>
<evidence type="ECO:0008006" key="3">
    <source>
        <dbReference type="Google" id="ProtNLM"/>
    </source>
</evidence>
<evidence type="ECO:0000313" key="1">
    <source>
        <dbReference type="EMBL" id="RDX97701.1"/>
    </source>
</evidence>
<reference evidence="1" key="1">
    <citation type="submission" date="2018-05" db="EMBL/GenBank/DDBJ databases">
        <title>Draft genome of Mucuna pruriens seed.</title>
        <authorList>
            <person name="Nnadi N.E."/>
            <person name="Vos R."/>
            <person name="Hasami M.H."/>
            <person name="Devisetty U.K."/>
            <person name="Aguiy J.C."/>
        </authorList>
    </citation>
    <scope>NUCLEOTIDE SEQUENCE [LARGE SCALE GENOMIC DNA]</scope>
    <source>
        <strain evidence="1">JCA_2017</strain>
    </source>
</reference>
<dbReference type="AlphaFoldDB" id="A0A371H4I3"/>
<gene>
    <name evidence="1" type="ORF">CR513_19492</name>
</gene>
<dbReference type="Proteomes" id="UP000257109">
    <property type="component" value="Unassembled WGS sequence"/>
</dbReference>
<feature type="non-terminal residue" evidence="1">
    <location>
        <position position="1"/>
    </location>
</feature>
<comment type="caution">
    <text evidence="1">The sequence shown here is derived from an EMBL/GenBank/DDBJ whole genome shotgun (WGS) entry which is preliminary data.</text>
</comment>
<dbReference type="EMBL" id="QJKJ01003582">
    <property type="protein sequence ID" value="RDX97701.1"/>
    <property type="molecule type" value="Genomic_DNA"/>
</dbReference>
<proteinExistence type="predicted"/>
<organism evidence="1 2">
    <name type="scientific">Mucuna pruriens</name>
    <name type="common">Velvet bean</name>
    <name type="synonym">Dolichos pruriens</name>
    <dbReference type="NCBI Taxonomy" id="157652"/>
    <lineage>
        <taxon>Eukaryota</taxon>
        <taxon>Viridiplantae</taxon>
        <taxon>Streptophyta</taxon>
        <taxon>Embryophyta</taxon>
        <taxon>Tracheophyta</taxon>
        <taxon>Spermatophyta</taxon>
        <taxon>Magnoliopsida</taxon>
        <taxon>eudicotyledons</taxon>
        <taxon>Gunneridae</taxon>
        <taxon>Pentapetalae</taxon>
        <taxon>rosids</taxon>
        <taxon>fabids</taxon>
        <taxon>Fabales</taxon>
        <taxon>Fabaceae</taxon>
        <taxon>Papilionoideae</taxon>
        <taxon>50 kb inversion clade</taxon>
        <taxon>NPAAA clade</taxon>
        <taxon>indigoferoid/millettioid clade</taxon>
        <taxon>Phaseoleae</taxon>
        <taxon>Mucuna</taxon>
    </lineage>
</organism>
<feature type="non-terminal residue" evidence="1">
    <location>
        <position position="129"/>
    </location>
</feature>